<dbReference type="InterPro" id="IPR004871">
    <property type="entry name" value="RSE1/DDB1/CPSF1_C"/>
</dbReference>
<dbReference type="Proteomes" id="UP001152888">
    <property type="component" value="Unassembled WGS sequence"/>
</dbReference>
<dbReference type="GO" id="GO:0003676">
    <property type="term" value="F:nucleic acid binding"/>
    <property type="evidence" value="ECO:0007669"/>
    <property type="project" value="InterPro"/>
</dbReference>
<dbReference type="InterPro" id="IPR015943">
    <property type="entry name" value="WD40/YVTN_repeat-like_dom_sf"/>
</dbReference>
<dbReference type="AlphaFoldDB" id="A0A9P0M625"/>
<name>A0A9P0M625_ACAOB</name>
<evidence type="ECO:0000256" key="2">
    <source>
        <dbReference type="ARBA" id="ARBA00007453"/>
    </source>
</evidence>
<dbReference type="Gene3D" id="2.130.10.10">
    <property type="entry name" value="YVTN repeat-like/Quinoprotein amine dehydrogenase"/>
    <property type="match status" value="1"/>
</dbReference>
<dbReference type="OrthoDB" id="433457at2759"/>
<proteinExistence type="inferred from homology"/>
<comment type="caution">
    <text evidence="6">The sequence shown here is derived from an EMBL/GenBank/DDBJ whole genome shotgun (WGS) entry which is preliminary data.</text>
</comment>
<dbReference type="InterPro" id="IPR050358">
    <property type="entry name" value="RSE1/DDB1/CFT1"/>
</dbReference>
<organism evidence="6 7">
    <name type="scientific">Acanthoscelides obtectus</name>
    <name type="common">Bean weevil</name>
    <name type="synonym">Bruchus obtectus</name>
    <dbReference type="NCBI Taxonomy" id="200917"/>
    <lineage>
        <taxon>Eukaryota</taxon>
        <taxon>Metazoa</taxon>
        <taxon>Ecdysozoa</taxon>
        <taxon>Arthropoda</taxon>
        <taxon>Hexapoda</taxon>
        <taxon>Insecta</taxon>
        <taxon>Pterygota</taxon>
        <taxon>Neoptera</taxon>
        <taxon>Endopterygota</taxon>
        <taxon>Coleoptera</taxon>
        <taxon>Polyphaga</taxon>
        <taxon>Cucujiformia</taxon>
        <taxon>Chrysomeloidea</taxon>
        <taxon>Chrysomelidae</taxon>
        <taxon>Bruchinae</taxon>
        <taxon>Bruchini</taxon>
        <taxon>Acanthoscelides</taxon>
    </lineage>
</organism>
<sequence length="195" mass="21868">MEGSFEEIARDYNPNWMTAIEILDDDVFLGAENSFNIFVCQKDSAAATDEERSQMHEVGQFHVGDMMNVFRHGSLVMQNVGESSTPTRGCVLFGTVGGAIGLVTQIPQDFYEFLMDLQNKLATVIKSVGKIEHSYWRAFHTDIKTENAEGFIDGDLIESFLDLSPDKMKEVSDGLGQTVTVEYLVKMIEDLTRIH</sequence>
<evidence type="ECO:0000313" key="6">
    <source>
        <dbReference type="EMBL" id="CAH2006479.1"/>
    </source>
</evidence>
<keyword evidence="3" id="KW-0539">Nucleus</keyword>
<reference evidence="6" key="1">
    <citation type="submission" date="2022-03" db="EMBL/GenBank/DDBJ databases">
        <authorList>
            <person name="Sayadi A."/>
        </authorList>
    </citation>
    <scope>NUCLEOTIDE SEQUENCE</scope>
</reference>
<protein>
    <recommendedName>
        <fullName evidence="4">RSE1/DDB1/CPSF1 C-terminal domain-containing protein</fullName>
    </recommendedName>
</protein>
<dbReference type="EMBL" id="CAKOFQ010007265">
    <property type="protein sequence ID" value="CAH1996705.1"/>
    <property type="molecule type" value="Genomic_DNA"/>
</dbReference>
<evidence type="ECO:0000259" key="4">
    <source>
        <dbReference type="Pfam" id="PF03178"/>
    </source>
</evidence>
<comment type="subcellular location">
    <subcellularLocation>
        <location evidence="1">Nucleus</location>
    </subcellularLocation>
</comment>
<evidence type="ECO:0000256" key="3">
    <source>
        <dbReference type="ARBA" id="ARBA00023242"/>
    </source>
</evidence>
<keyword evidence="7" id="KW-1185">Reference proteome</keyword>
<dbReference type="EMBL" id="CAKOFQ010007689">
    <property type="protein sequence ID" value="CAH2006479.1"/>
    <property type="molecule type" value="Genomic_DNA"/>
</dbReference>
<evidence type="ECO:0000313" key="5">
    <source>
        <dbReference type="EMBL" id="CAH1996705.1"/>
    </source>
</evidence>
<feature type="domain" description="RSE1/DDB1/CPSF1 C-terminal" evidence="4">
    <location>
        <begin position="2"/>
        <end position="162"/>
    </location>
</feature>
<dbReference type="GO" id="GO:0005634">
    <property type="term" value="C:nucleus"/>
    <property type="evidence" value="ECO:0007669"/>
    <property type="project" value="UniProtKB-SubCell"/>
</dbReference>
<accession>A0A9P0M625</accession>
<dbReference type="Pfam" id="PF03178">
    <property type="entry name" value="CPSF_A"/>
    <property type="match status" value="1"/>
</dbReference>
<dbReference type="Gene3D" id="1.10.150.910">
    <property type="match status" value="1"/>
</dbReference>
<gene>
    <name evidence="5" type="ORF">ACAOBT_LOCUS23337</name>
    <name evidence="6" type="ORF">ACAOBT_LOCUS29110</name>
</gene>
<dbReference type="PANTHER" id="PTHR10644">
    <property type="entry name" value="DNA REPAIR/RNA PROCESSING CPSF FAMILY"/>
    <property type="match status" value="1"/>
</dbReference>
<evidence type="ECO:0000313" key="7">
    <source>
        <dbReference type="Proteomes" id="UP001152888"/>
    </source>
</evidence>
<evidence type="ECO:0000256" key="1">
    <source>
        <dbReference type="ARBA" id="ARBA00004123"/>
    </source>
</evidence>
<comment type="similarity">
    <text evidence="2">Belongs to the DDB1 family.</text>
</comment>
<dbReference type="FunFam" id="1.10.150.910:FF:000003">
    <property type="entry name" value="DNA damage-binding protein 1a"/>
    <property type="match status" value="1"/>
</dbReference>